<dbReference type="AlphaFoldDB" id="A0A9Q1GKD8"/>
<dbReference type="Proteomes" id="UP001153076">
    <property type="component" value="Unassembled WGS sequence"/>
</dbReference>
<gene>
    <name evidence="1" type="ORF">Cgig2_022647</name>
</gene>
<reference evidence="1" key="1">
    <citation type="submission" date="2022-04" db="EMBL/GenBank/DDBJ databases">
        <title>Carnegiea gigantea Genome sequencing and assembly v2.</title>
        <authorList>
            <person name="Copetti D."/>
            <person name="Sanderson M.J."/>
            <person name="Burquez A."/>
            <person name="Wojciechowski M.F."/>
        </authorList>
    </citation>
    <scope>NUCLEOTIDE SEQUENCE</scope>
    <source>
        <strain evidence="1">SGP5-SGP5p</strain>
        <tissue evidence="1">Aerial part</tissue>
    </source>
</reference>
<name>A0A9Q1GKD8_9CARY</name>
<organism evidence="1 2">
    <name type="scientific">Carnegiea gigantea</name>
    <dbReference type="NCBI Taxonomy" id="171969"/>
    <lineage>
        <taxon>Eukaryota</taxon>
        <taxon>Viridiplantae</taxon>
        <taxon>Streptophyta</taxon>
        <taxon>Embryophyta</taxon>
        <taxon>Tracheophyta</taxon>
        <taxon>Spermatophyta</taxon>
        <taxon>Magnoliopsida</taxon>
        <taxon>eudicotyledons</taxon>
        <taxon>Gunneridae</taxon>
        <taxon>Pentapetalae</taxon>
        <taxon>Caryophyllales</taxon>
        <taxon>Cactineae</taxon>
        <taxon>Cactaceae</taxon>
        <taxon>Cactoideae</taxon>
        <taxon>Echinocereeae</taxon>
        <taxon>Carnegiea</taxon>
    </lineage>
</organism>
<accession>A0A9Q1GKD8</accession>
<evidence type="ECO:0000313" key="1">
    <source>
        <dbReference type="EMBL" id="KAJ8420781.1"/>
    </source>
</evidence>
<comment type="caution">
    <text evidence="1">The sequence shown here is derived from an EMBL/GenBank/DDBJ whole genome shotgun (WGS) entry which is preliminary data.</text>
</comment>
<dbReference type="EMBL" id="JAKOGI010003152">
    <property type="protein sequence ID" value="KAJ8420781.1"/>
    <property type="molecule type" value="Genomic_DNA"/>
</dbReference>
<keyword evidence="2" id="KW-1185">Reference proteome</keyword>
<protein>
    <submittedName>
        <fullName evidence="1">Uncharacterized protein</fullName>
    </submittedName>
</protein>
<proteinExistence type="predicted"/>
<sequence length="391" mass="45471">MVPFILHGELENSLNVGVADLYVGRAWLSSCIIGAMNLHRGQAYSSSCFARVVELHASLAQLSSCVTRTFMLVKLNCLAMLLELIWVRLNYLPVFLEQQIFMRIMLNYLPISIEQWSFMWVRLNLSSCIIGAANLYMGTFMHVRPNYIPLSLEQRTFYGPSLSDFLFHWSSDIHVANLHVGQAYLYSCFATAVGLHAGQCTFIQAKLIDETLELPVSASEFDKYHYVQSILFCMYPLDIKEGEAAKYALRITLAGSFKYPTEGSLWNRCSNPPRSNWTFMRVRLNYLTVSLEPQNFMQARLNYLSISLERQTFMQLTFLRVRLNYLPILMERRSFIWVRAGTFMRIRLNYLPISLEQQTFIRVRLEYLLVSLKQRTFIEVMLNYLHVSLKQ</sequence>
<evidence type="ECO:0000313" key="2">
    <source>
        <dbReference type="Proteomes" id="UP001153076"/>
    </source>
</evidence>